<keyword evidence="1" id="KW-0472">Membrane</keyword>
<keyword evidence="1" id="KW-1133">Transmembrane helix</keyword>
<evidence type="ECO:0008006" key="4">
    <source>
        <dbReference type="Google" id="ProtNLM"/>
    </source>
</evidence>
<feature type="transmembrane region" description="Helical" evidence="1">
    <location>
        <begin position="122"/>
        <end position="142"/>
    </location>
</feature>
<feature type="transmembrane region" description="Helical" evidence="1">
    <location>
        <begin position="174"/>
        <end position="191"/>
    </location>
</feature>
<feature type="transmembrane region" description="Helical" evidence="1">
    <location>
        <begin position="347"/>
        <end position="363"/>
    </location>
</feature>
<feature type="transmembrane region" description="Helical" evidence="1">
    <location>
        <begin position="36"/>
        <end position="54"/>
    </location>
</feature>
<keyword evidence="3" id="KW-1185">Reference proteome</keyword>
<evidence type="ECO:0000256" key="1">
    <source>
        <dbReference type="SAM" id="Phobius"/>
    </source>
</evidence>
<organism evidence="2 3">
    <name type="scientific">Pontibacillus halophilus JSM 076056 = DSM 19796</name>
    <dbReference type="NCBI Taxonomy" id="1385510"/>
    <lineage>
        <taxon>Bacteria</taxon>
        <taxon>Bacillati</taxon>
        <taxon>Bacillota</taxon>
        <taxon>Bacilli</taxon>
        <taxon>Bacillales</taxon>
        <taxon>Bacillaceae</taxon>
        <taxon>Pontibacillus</taxon>
    </lineage>
</organism>
<keyword evidence="1" id="KW-0812">Transmembrane</keyword>
<feature type="transmembrane region" description="Helical" evidence="1">
    <location>
        <begin position="90"/>
        <end position="110"/>
    </location>
</feature>
<dbReference type="RefSeq" id="WP_026801612.1">
    <property type="nucleotide sequence ID" value="NZ_AULI01000020.1"/>
</dbReference>
<gene>
    <name evidence="2" type="ORF">N781_08745</name>
</gene>
<reference evidence="2 3" key="1">
    <citation type="submission" date="2013-08" db="EMBL/GenBank/DDBJ databases">
        <authorList>
            <person name="Huang J."/>
            <person name="Wang G."/>
        </authorList>
    </citation>
    <scope>NUCLEOTIDE SEQUENCE [LARGE SCALE GENOMIC DNA]</scope>
    <source>
        <strain evidence="2 3">JSM 076056</strain>
    </source>
</reference>
<dbReference type="EMBL" id="AVPE01000018">
    <property type="protein sequence ID" value="KGX89982.1"/>
    <property type="molecule type" value="Genomic_DNA"/>
</dbReference>
<protein>
    <recommendedName>
        <fullName evidence="4">Polysaccharide polymerase</fullName>
    </recommendedName>
</protein>
<feature type="transmembrane region" description="Helical" evidence="1">
    <location>
        <begin position="203"/>
        <end position="227"/>
    </location>
</feature>
<evidence type="ECO:0000313" key="2">
    <source>
        <dbReference type="EMBL" id="KGX89982.1"/>
    </source>
</evidence>
<name>A0A0A5I2B6_9BACI</name>
<dbReference type="AlphaFoldDB" id="A0A0A5I2B6"/>
<feature type="transmembrane region" description="Helical" evidence="1">
    <location>
        <begin position="247"/>
        <end position="269"/>
    </location>
</feature>
<sequence length="421" mass="48966">MEYRGDLSEKKINILIYFCIAASVFLPVMQVFIPSVMYKSTFSFLFILWALYSLNNNNYWIKKNLHLHLFAFFILFQILFYELLGFSDINLINLVPTIFFIVSAYVGYFYLNLNDQDVDKSVIKITTILVIITSITTIWGLMRYPNAVRSLTSTSQDKDMQQTLYAMNISSFDFTYSLVIVLPLLFIMLLTRTKKYYPIWEKFIVFCISLLFLVVIFNSKFLISYILLGMSFLVSLFSVIRNTFFSAILITISSILILFISPTLIVFMLDIISNNTDSLLIINKIATVKQIIESGYNLSLIGSRYDYFLLSFSSFVDSPIFGVGAYYKDEYTLIGGHSQLMDDLARYGIVGFVLYMGLMIGFIRNNINKLRHYKIKNAMFYSYVIFFLLNFLNPARSFIFSLLFFILIPALGRYVDKKFHY</sequence>
<dbReference type="Proteomes" id="UP000030528">
    <property type="component" value="Unassembled WGS sequence"/>
</dbReference>
<dbReference type="STRING" id="1385510.GCA_000425205_03419"/>
<feature type="transmembrane region" description="Helical" evidence="1">
    <location>
        <begin position="66"/>
        <end position="84"/>
    </location>
</feature>
<comment type="caution">
    <text evidence="2">The sequence shown here is derived from an EMBL/GenBank/DDBJ whole genome shotgun (WGS) entry which is preliminary data.</text>
</comment>
<proteinExistence type="predicted"/>
<feature type="transmembrane region" description="Helical" evidence="1">
    <location>
        <begin position="12"/>
        <end position="30"/>
    </location>
</feature>
<dbReference type="OrthoDB" id="3036097at2"/>
<evidence type="ECO:0000313" key="3">
    <source>
        <dbReference type="Proteomes" id="UP000030528"/>
    </source>
</evidence>
<dbReference type="eggNOG" id="COG3307">
    <property type="taxonomic scope" value="Bacteria"/>
</dbReference>
<accession>A0A0A5I2B6</accession>